<reference evidence="1" key="1">
    <citation type="submission" date="2018-05" db="EMBL/GenBank/DDBJ databases">
        <authorList>
            <person name="Lanie J.A."/>
            <person name="Ng W.-L."/>
            <person name="Kazmierczak K.M."/>
            <person name="Andrzejewski T.M."/>
            <person name="Davidsen T.M."/>
            <person name="Wayne K.J."/>
            <person name="Tettelin H."/>
            <person name="Glass J.I."/>
            <person name="Rusch D."/>
            <person name="Podicherti R."/>
            <person name="Tsui H.-C.T."/>
            <person name="Winkler M.E."/>
        </authorList>
    </citation>
    <scope>NUCLEOTIDE SEQUENCE</scope>
</reference>
<dbReference type="AlphaFoldDB" id="A0A382CPP7"/>
<gene>
    <name evidence="1" type="ORF">METZ01_LOCUS180626</name>
</gene>
<organism evidence="1">
    <name type="scientific">marine metagenome</name>
    <dbReference type="NCBI Taxonomy" id="408172"/>
    <lineage>
        <taxon>unclassified sequences</taxon>
        <taxon>metagenomes</taxon>
        <taxon>ecological metagenomes</taxon>
    </lineage>
</organism>
<proteinExistence type="predicted"/>
<name>A0A382CPP7_9ZZZZ</name>
<dbReference type="EMBL" id="UINC01035413">
    <property type="protein sequence ID" value="SVB27772.1"/>
    <property type="molecule type" value="Genomic_DNA"/>
</dbReference>
<protein>
    <submittedName>
        <fullName evidence="1">Uncharacterized protein</fullName>
    </submittedName>
</protein>
<sequence>MKKHKHNEGNTSIMKEHKTNGQQLNFPLGIPGTTAQYRYVQEKDVPKSTVRTLILTLGKVEETSKKKYQWLNLQAKKTNEDGFCVWLLVESYPVFKSTKANHNVARYILQERDSQPLEFRHKFKSKAVLPSLGCWPYLIPQPIKDAPSQEIFQQKLKYLGHLYLLDSLDHLENPVMPVETKVLLLTPDILIGPAHNSKQKDETRRYDQSDYELVQLTENDYLEMIDAGINCLRVDTKQVKWIDQCNVFYWGISGQEIEYPEYLYRSNYLGPTIFMDEPAVCTRDSVIRPRLESDQSFRKSVTPQAALENFQDYFRQVKYQGAPVRLMNELSARSDVDLGEMNFLQRNIYSWETMVSSALHQLAEGEADEGEVPSAMVFEPPGRFGTLRTLPEMNMAYGCQIPVDNPKNLASIIYGFLRGASRLTDKDWGMSIYGAVDRADTFWLQTHAYDLGAKFFLYWDSYQLACVPYNEYLALSRNLRAHAESHPHRNLGKLKQVAEVVILLPPGYNLGHVYMGKGNLWGLDELNLERRNQENIKYRVVMNNFFTEIERCIRLGVAYDLLWNLDGLNLLDYR</sequence>
<feature type="non-terminal residue" evidence="1">
    <location>
        <position position="574"/>
    </location>
</feature>
<accession>A0A382CPP7</accession>
<evidence type="ECO:0000313" key="1">
    <source>
        <dbReference type="EMBL" id="SVB27772.1"/>
    </source>
</evidence>